<dbReference type="GO" id="GO:0043565">
    <property type="term" value="F:sequence-specific DNA binding"/>
    <property type="evidence" value="ECO:0007669"/>
    <property type="project" value="InterPro"/>
</dbReference>
<name>A0A848KWC3_9ACTN</name>
<dbReference type="PROSITE" id="PS01124">
    <property type="entry name" value="HTH_ARAC_FAMILY_2"/>
    <property type="match status" value="1"/>
</dbReference>
<dbReference type="PANTHER" id="PTHR46796">
    <property type="entry name" value="HTH-TYPE TRANSCRIPTIONAL ACTIVATOR RHAS-RELATED"/>
    <property type="match status" value="1"/>
</dbReference>
<keyword evidence="2" id="KW-0238">DNA-binding</keyword>
<dbReference type="Proteomes" id="UP000550729">
    <property type="component" value="Unassembled WGS sequence"/>
</dbReference>
<feature type="domain" description="HTH araC/xylS-type" evidence="4">
    <location>
        <begin position="192"/>
        <end position="290"/>
    </location>
</feature>
<dbReference type="PROSITE" id="PS00041">
    <property type="entry name" value="HTH_ARAC_FAMILY_1"/>
    <property type="match status" value="1"/>
</dbReference>
<proteinExistence type="predicted"/>
<evidence type="ECO:0000256" key="2">
    <source>
        <dbReference type="ARBA" id="ARBA00023125"/>
    </source>
</evidence>
<evidence type="ECO:0000259" key="4">
    <source>
        <dbReference type="PROSITE" id="PS01124"/>
    </source>
</evidence>
<dbReference type="SUPFAM" id="SSF46689">
    <property type="entry name" value="Homeodomain-like"/>
    <property type="match status" value="2"/>
</dbReference>
<accession>A0A848KWC3</accession>
<keyword evidence="1" id="KW-0805">Transcription regulation</keyword>
<sequence>MSSILPRNDEVDVDATHHYLDDLSPTGRSVRLVRYRDGVPTFQYTPTADRPPVTLARPGISGAVILATRHIHDFPILLTDCRSAWIIAPGRVVDPTRNRIEKSCVAIIFDPSVVEDELSAPFLHEFPNGVEQIALPDERRDRWAQALADLAAELSVDDEHTRRAVVAHLTLLLTDVARITDRIAHRPDDTVAAVFTAIEDRYAQPLTLADVAAEVGFSPAYLTTLIRRRTGKTVVQWIVSRRMLEARRLLAQTDLPIATVAARVGVDDAAYFSRLFRREIGMPPRQWRGSQETAVDVGR</sequence>
<dbReference type="GO" id="GO:0003700">
    <property type="term" value="F:DNA-binding transcription factor activity"/>
    <property type="evidence" value="ECO:0007669"/>
    <property type="project" value="InterPro"/>
</dbReference>
<dbReference type="InterPro" id="IPR009057">
    <property type="entry name" value="Homeodomain-like_sf"/>
</dbReference>
<keyword evidence="3" id="KW-0804">Transcription</keyword>
<dbReference type="EMBL" id="JABBNB010000001">
    <property type="protein sequence ID" value="NMN99767.1"/>
    <property type="molecule type" value="Genomic_DNA"/>
</dbReference>
<organism evidence="5 6">
    <name type="scientific">Gordonia asplenii</name>
    <dbReference type="NCBI Taxonomy" id="2725283"/>
    <lineage>
        <taxon>Bacteria</taxon>
        <taxon>Bacillati</taxon>
        <taxon>Actinomycetota</taxon>
        <taxon>Actinomycetes</taxon>
        <taxon>Mycobacteriales</taxon>
        <taxon>Gordoniaceae</taxon>
        <taxon>Gordonia</taxon>
    </lineage>
</organism>
<evidence type="ECO:0000313" key="6">
    <source>
        <dbReference type="Proteomes" id="UP000550729"/>
    </source>
</evidence>
<dbReference type="RefSeq" id="WP_170192268.1">
    <property type="nucleotide sequence ID" value="NZ_JABBNB010000001.1"/>
</dbReference>
<protein>
    <submittedName>
        <fullName evidence="5">Helix-turn-helix transcriptional regulator</fullName>
    </submittedName>
</protein>
<evidence type="ECO:0000256" key="3">
    <source>
        <dbReference type="ARBA" id="ARBA00023163"/>
    </source>
</evidence>
<gene>
    <name evidence="5" type="ORF">HH308_00870</name>
</gene>
<dbReference type="InterPro" id="IPR018062">
    <property type="entry name" value="HTH_AraC-typ_CS"/>
</dbReference>
<dbReference type="AlphaFoldDB" id="A0A848KWC3"/>
<dbReference type="Pfam" id="PF12833">
    <property type="entry name" value="HTH_18"/>
    <property type="match status" value="1"/>
</dbReference>
<keyword evidence="6" id="KW-1185">Reference proteome</keyword>
<evidence type="ECO:0000256" key="1">
    <source>
        <dbReference type="ARBA" id="ARBA00023015"/>
    </source>
</evidence>
<dbReference type="InterPro" id="IPR050204">
    <property type="entry name" value="AraC_XylS_family_regulators"/>
</dbReference>
<evidence type="ECO:0000313" key="5">
    <source>
        <dbReference type="EMBL" id="NMN99767.1"/>
    </source>
</evidence>
<dbReference type="SMART" id="SM00342">
    <property type="entry name" value="HTH_ARAC"/>
    <property type="match status" value="1"/>
</dbReference>
<dbReference type="Gene3D" id="1.10.10.60">
    <property type="entry name" value="Homeodomain-like"/>
    <property type="match status" value="2"/>
</dbReference>
<dbReference type="InterPro" id="IPR018060">
    <property type="entry name" value="HTH_AraC"/>
</dbReference>
<reference evidence="5 6" key="1">
    <citation type="submission" date="2020-04" db="EMBL/GenBank/DDBJ databases">
        <title>Gordonia sp. nov. TBRC 11910.</title>
        <authorList>
            <person name="Suriyachadkun C."/>
        </authorList>
    </citation>
    <scope>NUCLEOTIDE SEQUENCE [LARGE SCALE GENOMIC DNA]</scope>
    <source>
        <strain evidence="5 6">TBRC 11910</strain>
    </source>
</reference>
<comment type="caution">
    <text evidence="5">The sequence shown here is derived from an EMBL/GenBank/DDBJ whole genome shotgun (WGS) entry which is preliminary data.</text>
</comment>